<accession>A0ABR6NHG2</accession>
<sequence length="87" mass="9563">MRGYARYVGKSMLGVGPILGQLQGNYVDSGLELRVGDETRSISLSLTNLLDTRGNRFAFGSPFSLRDGNQINPLQPRSIRLGFDLAF</sequence>
<protein>
    <recommendedName>
        <fullName evidence="3">TonB-dependent receptor-like beta-barrel domain-containing protein</fullName>
    </recommendedName>
</protein>
<organism evidence="1 2">
    <name type="scientific">Sphingobium lignivorans</name>
    <dbReference type="NCBI Taxonomy" id="2735886"/>
    <lineage>
        <taxon>Bacteria</taxon>
        <taxon>Pseudomonadati</taxon>
        <taxon>Pseudomonadota</taxon>
        <taxon>Alphaproteobacteria</taxon>
        <taxon>Sphingomonadales</taxon>
        <taxon>Sphingomonadaceae</taxon>
        <taxon>Sphingobium</taxon>
    </lineage>
</organism>
<evidence type="ECO:0000313" key="2">
    <source>
        <dbReference type="Proteomes" id="UP001138540"/>
    </source>
</evidence>
<dbReference type="EMBL" id="JACHKA010000001">
    <property type="protein sequence ID" value="MBB5986718.1"/>
    <property type="molecule type" value="Genomic_DNA"/>
</dbReference>
<keyword evidence="2" id="KW-1185">Reference proteome</keyword>
<dbReference type="Proteomes" id="UP001138540">
    <property type="component" value="Unassembled WGS sequence"/>
</dbReference>
<proteinExistence type="predicted"/>
<reference evidence="1 2" key="1">
    <citation type="submission" date="2020-08" db="EMBL/GenBank/DDBJ databases">
        <title>Exploring microbial biodiversity for novel pathways involved in the catabolism of aromatic compounds derived from lignin.</title>
        <authorList>
            <person name="Elkins J."/>
        </authorList>
    </citation>
    <scope>NUCLEOTIDE SEQUENCE [LARGE SCALE GENOMIC DNA]</scope>
    <source>
        <strain evidence="1 2">B1D3A</strain>
    </source>
</reference>
<comment type="caution">
    <text evidence="1">The sequence shown here is derived from an EMBL/GenBank/DDBJ whole genome shotgun (WGS) entry which is preliminary data.</text>
</comment>
<dbReference type="RefSeq" id="WP_184154534.1">
    <property type="nucleotide sequence ID" value="NZ_JACHKA010000001.1"/>
</dbReference>
<gene>
    <name evidence="1" type="ORF">HNP60_002692</name>
</gene>
<name>A0ABR6NHG2_9SPHN</name>
<evidence type="ECO:0008006" key="3">
    <source>
        <dbReference type="Google" id="ProtNLM"/>
    </source>
</evidence>
<evidence type="ECO:0000313" key="1">
    <source>
        <dbReference type="EMBL" id="MBB5986718.1"/>
    </source>
</evidence>